<feature type="region of interest" description="Disordered" evidence="5">
    <location>
        <begin position="1"/>
        <end position="35"/>
    </location>
</feature>
<evidence type="ECO:0000259" key="7">
    <source>
        <dbReference type="Pfam" id="PF13977"/>
    </source>
</evidence>
<evidence type="ECO:0000256" key="2">
    <source>
        <dbReference type="ARBA" id="ARBA00023015"/>
    </source>
</evidence>
<dbReference type="Gene3D" id="1.10.357.10">
    <property type="entry name" value="Tetracycline Repressor, domain 2"/>
    <property type="match status" value="1"/>
</dbReference>
<dbReference type="InterPro" id="IPR036271">
    <property type="entry name" value="Tet_transcr_reg_TetR-rel_C_sf"/>
</dbReference>
<dbReference type="PANTHER" id="PTHR30055:SF234">
    <property type="entry name" value="HTH-TYPE TRANSCRIPTIONAL REGULATOR BETI"/>
    <property type="match status" value="1"/>
</dbReference>
<evidence type="ECO:0000256" key="5">
    <source>
        <dbReference type="SAM" id="MobiDB-lite"/>
    </source>
</evidence>
<evidence type="ECO:0000313" key="9">
    <source>
        <dbReference type="Proteomes" id="UP001501295"/>
    </source>
</evidence>
<dbReference type="InterPro" id="IPR050109">
    <property type="entry name" value="HTH-type_TetR-like_transc_reg"/>
</dbReference>
<dbReference type="SUPFAM" id="SSF48498">
    <property type="entry name" value="Tetracyclin repressor-like, C-terminal domain"/>
    <property type="match status" value="1"/>
</dbReference>
<protein>
    <recommendedName>
        <fullName evidence="10">TetR family transcriptional regulator</fullName>
    </recommendedName>
</protein>
<keyword evidence="1" id="KW-0678">Repressor</keyword>
<keyword evidence="3" id="KW-0238">DNA-binding</keyword>
<proteinExistence type="predicted"/>
<gene>
    <name evidence="8" type="ORF">GCM10025780_28050</name>
</gene>
<dbReference type="InterPro" id="IPR001647">
    <property type="entry name" value="HTH_TetR"/>
</dbReference>
<evidence type="ECO:0000313" key="8">
    <source>
        <dbReference type="EMBL" id="GAA4681080.1"/>
    </source>
</evidence>
<keyword evidence="4" id="KW-0804">Transcription</keyword>
<dbReference type="EMBL" id="BAABLM010000005">
    <property type="protein sequence ID" value="GAA4681080.1"/>
    <property type="molecule type" value="Genomic_DNA"/>
</dbReference>
<feature type="domain" description="BetI-type transcriptional repressor C-terminal" evidence="7">
    <location>
        <begin position="113"/>
        <end position="199"/>
    </location>
</feature>
<reference evidence="9" key="1">
    <citation type="journal article" date="2019" name="Int. J. Syst. Evol. Microbiol.">
        <title>The Global Catalogue of Microorganisms (GCM) 10K type strain sequencing project: providing services to taxonomists for standard genome sequencing and annotation.</title>
        <authorList>
            <consortium name="The Broad Institute Genomics Platform"/>
            <consortium name="The Broad Institute Genome Sequencing Center for Infectious Disease"/>
            <person name="Wu L."/>
            <person name="Ma J."/>
        </authorList>
    </citation>
    <scope>NUCLEOTIDE SEQUENCE [LARGE SCALE GENOMIC DNA]</scope>
    <source>
        <strain evidence="9">JCM 18956</strain>
    </source>
</reference>
<organism evidence="8 9">
    <name type="scientific">Frondihabitans cladoniiphilus</name>
    <dbReference type="NCBI Taxonomy" id="715785"/>
    <lineage>
        <taxon>Bacteria</taxon>
        <taxon>Bacillati</taxon>
        <taxon>Actinomycetota</taxon>
        <taxon>Actinomycetes</taxon>
        <taxon>Micrococcales</taxon>
        <taxon>Microbacteriaceae</taxon>
        <taxon>Frondihabitans</taxon>
    </lineage>
</organism>
<feature type="compositionally biased region" description="Low complexity" evidence="5">
    <location>
        <begin position="1"/>
        <end position="32"/>
    </location>
</feature>
<dbReference type="Pfam" id="PF00440">
    <property type="entry name" value="TetR_N"/>
    <property type="match status" value="1"/>
</dbReference>
<feature type="domain" description="HTH tetR-type" evidence="6">
    <location>
        <begin position="41"/>
        <end position="85"/>
    </location>
</feature>
<evidence type="ECO:0000259" key="6">
    <source>
        <dbReference type="Pfam" id="PF00440"/>
    </source>
</evidence>
<sequence length="228" mass="23707">MINKRPTATSTSAAATRASAATTRKPAAPTRKPAAERAADIAAAARRVAVTDGLGAVTLRGVAAEAGVTSALVAHYEPSIQALVARTFTELATAELDEVKALIATAADPIRGVRMLVSTLLAPARHELSALWADAWSLGRRNPPLAEASRGAMAAWHGLATAVIDRGVMSGDFTPGSSDRAALLIFALIDATTAYALVDYRAADERDELVRRTLEISLQIPSGGLSDL</sequence>
<dbReference type="Pfam" id="PF13977">
    <property type="entry name" value="TetR_C_6"/>
    <property type="match status" value="1"/>
</dbReference>
<dbReference type="InterPro" id="IPR009057">
    <property type="entry name" value="Homeodomain-like_sf"/>
</dbReference>
<name>A0ABP8W7E6_9MICO</name>
<evidence type="ECO:0000256" key="1">
    <source>
        <dbReference type="ARBA" id="ARBA00022491"/>
    </source>
</evidence>
<dbReference type="InterPro" id="IPR039538">
    <property type="entry name" value="BetI_C"/>
</dbReference>
<evidence type="ECO:0008006" key="10">
    <source>
        <dbReference type="Google" id="ProtNLM"/>
    </source>
</evidence>
<comment type="caution">
    <text evidence="8">The sequence shown here is derived from an EMBL/GenBank/DDBJ whole genome shotgun (WGS) entry which is preliminary data.</text>
</comment>
<accession>A0ABP8W7E6</accession>
<dbReference type="Proteomes" id="UP001501295">
    <property type="component" value="Unassembled WGS sequence"/>
</dbReference>
<keyword evidence="2" id="KW-0805">Transcription regulation</keyword>
<dbReference type="RefSeq" id="WP_345376532.1">
    <property type="nucleotide sequence ID" value="NZ_BAABLM010000005.1"/>
</dbReference>
<evidence type="ECO:0000256" key="4">
    <source>
        <dbReference type="ARBA" id="ARBA00023163"/>
    </source>
</evidence>
<dbReference type="PANTHER" id="PTHR30055">
    <property type="entry name" value="HTH-TYPE TRANSCRIPTIONAL REGULATOR RUTR"/>
    <property type="match status" value="1"/>
</dbReference>
<keyword evidence="9" id="KW-1185">Reference proteome</keyword>
<dbReference type="SUPFAM" id="SSF46689">
    <property type="entry name" value="Homeodomain-like"/>
    <property type="match status" value="1"/>
</dbReference>
<evidence type="ECO:0000256" key="3">
    <source>
        <dbReference type="ARBA" id="ARBA00023125"/>
    </source>
</evidence>